<dbReference type="EMBL" id="CAKKNE010000005">
    <property type="protein sequence ID" value="CAH0376622.1"/>
    <property type="molecule type" value="Genomic_DNA"/>
</dbReference>
<keyword evidence="1" id="KW-0472">Membrane</keyword>
<dbReference type="InterPro" id="IPR000782">
    <property type="entry name" value="FAS1_domain"/>
</dbReference>
<accession>A0A8J2SXL5</accession>
<keyword evidence="1" id="KW-0812">Transmembrane</keyword>
<feature type="domain" description="FAS1" evidence="2">
    <location>
        <begin position="121"/>
        <end position="276"/>
    </location>
</feature>
<evidence type="ECO:0000259" key="2">
    <source>
        <dbReference type="PROSITE" id="PS50213"/>
    </source>
</evidence>
<name>A0A8J2SXL5_9STRA</name>
<dbReference type="Proteomes" id="UP000789595">
    <property type="component" value="Unassembled WGS sequence"/>
</dbReference>
<dbReference type="Gene3D" id="2.30.180.10">
    <property type="entry name" value="FAS1 domain"/>
    <property type="match status" value="1"/>
</dbReference>
<protein>
    <recommendedName>
        <fullName evidence="2">FAS1 domain-containing protein</fullName>
    </recommendedName>
</protein>
<dbReference type="InterPro" id="IPR036378">
    <property type="entry name" value="FAS1_dom_sf"/>
</dbReference>
<dbReference type="AlphaFoldDB" id="A0A8J2SXL5"/>
<keyword evidence="4" id="KW-1185">Reference proteome</keyword>
<organism evidence="3 4">
    <name type="scientific">Pelagomonas calceolata</name>
    <dbReference type="NCBI Taxonomy" id="35677"/>
    <lineage>
        <taxon>Eukaryota</taxon>
        <taxon>Sar</taxon>
        <taxon>Stramenopiles</taxon>
        <taxon>Ochrophyta</taxon>
        <taxon>Pelagophyceae</taxon>
        <taxon>Pelagomonadales</taxon>
        <taxon>Pelagomonadaceae</taxon>
        <taxon>Pelagomonas</taxon>
    </lineage>
</organism>
<dbReference type="PANTHER" id="PTHR10900:SF77">
    <property type="entry name" value="FI19380P1"/>
    <property type="match status" value="1"/>
</dbReference>
<dbReference type="InterPro" id="IPR050904">
    <property type="entry name" value="Adhesion/Biosynth-related"/>
</dbReference>
<feature type="non-terminal residue" evidence="3">
    <location>
        <position position="1"/>
    </location>
</feature>
<dbReference type="SMART" id="SM00554">
    <property type="entry name" value="FAS1"/>
    <property type="match status" value="1"/>
</dbReference>
<dbReference type="OrthoDB" id="286301at2759"/>
<dbReference type="PROSITE" id="PS50213">
    <property type="entry name" value="FAS1"/>
    <property type="match status" value="1"/>
</dbReference>
<dbReference type="PANTHER" id="PTHR10900">
    <property type="entry name" value="PERIOSTIN-RELATED"/>
    <property type="match status" value="1"/>
</dbReference>
<evidence type="ECO:0000256" key="1">
    <source>
        <dbReference type="SAM" id="Phobius"/>
    </source>
</evidence>
<dbReference type="GO" id="GO:0005615">
    <property type="term" value="C:extracellular space"/>
    <property type="evidence" value="ECO:0007669"/>
    <property type="project" value="TreeGrafter"/>
</dbReference>
<dbReference type="Pfam" id="PF02469">
    <property type="entry name" value="Fasciclin"/>
    <property type="match status" value="1"/>
</dbReference>
<dbReference type="SUPFAM" id="SSF82153">
    <property type="entry name" value="FAS1 domain"/>
    <property type="match status" value="1"/>
</dbReference>
<keyword evidence="1" id="KW-1133">Transmembrane helix</keyword>
<comment type="caution">
    <text evidence="3">The sequence shown here is derived from an EMBL/GenBank/DDBJ whole genome shotgun (WGS) entry which is preliminary data.</text>
</comment>
<gene>
    <name evidence="3" type="ORF">PECAL_5P12250</name>
</gene>
<proteinExistence type="predicted"/>
<evidence type="ECO:0000313" key="4">
    <source>
        <dbReference type="Proteomes" id="UP000789595"/>
    </source>
</evidence>
<sequence length="285" mass="30316">CRRKTGAQTSPSQRLTAALAPQPPRTLCTPLHSFARSKAPGRAVWCTNTTVARIRCQRGAHGAPPPPRDRHARRAPCAPLSRNLSAQSITKMAKLALALALAPAVTAFAPVAAPKASTQLQASIQDTLATMEGPEIFWGSDGVLLGHDEADIKGYDNFDQLAAALSKEGVDLSGGEYTLLAPANSAFDKHNNEVGTPITADVLKYHVIEGKKTMDALNTDQKTLNGGTLTAYRKFRKNWLDGAIIGLKSEGPSKSSNWPSDVECDNGIIQAIDTVLVPGAYEGPR</sequence>
<evidence type="ECO:0000313" key="3">
    <source>
        <dbReference type="EMBL" id="CAH0376622.1"/>
    </source>
</evidence>
<reference evidence="3" key="1">
    <citation type="submission" date="2021-11" db="EMBL/GenBank/DDBJ databases">
        <authorList>
            <consortium name="Genoscope - CEA"/>
            <person name="William W."/>
        </authorList>
    </citation>
    <scope>NUCLEOTIDE SEQUENCE</scope>
</reference>
<feature type="transmembrane region" description="Helical" evidence="1">
    <location>
        <begin position="95"/>
        <end position="113"/>
    </location>
</feature>